<dbReference type="EMBL" id="FNFF01000012">
    <property type="protein sequence ID" value="SDK82818.1"/>
    <property type="molecule type" value="Genomic_DNA"/>
</dbReference>
<feature type="region of interest" description="Disordered" evidence="1">
    <location>
        <begin position="236"/>
        <end position="256"/>
    </location>
</feature>
<feature type="transmembrane region" description="Helical" evidence="2">
    <location>
        <begin position="110"/>
        <end position="129"/>
    </location>
</feature>
<dbReference type="InterPro" id="IPR000326">
    <property type="entry name" value="PAP2/HPO"/>
</dbReference>
<evidence type="ECO:0000256" key="2">
    <source>
        <dbReference type="SAM" id="Phobius"/>
    </source>
</evidence>
<dbReference type="SMART" id="SM00014">
    <property type="entry name" value="acidPPc"/>
    <property type="match status" value="1"/>
</dbReference>
<keyword evidence="2" id="KW-1133">Transmembrane helix</keyword>
<keyword evidence="5" id="KW-1185">Reference proteome</keyword>
<reference evidence="4 5" key="1">
    <citation type="submission" date="2016-10" db="EMBL/GenBank/DDBJ databases">
        <authorList>
            <person name="de Groot N.N."/>
        </authorList>
    </citation>
    <scope>NUCLEOTIDE SEQUENCE [LARGE SCALE GENOMIC DNA]</scope>
    <source>
        <strain evidence="4 5">CGMCC 4.5727</strain>
    </source>
</reference>
<dbReference type="OrthoDB" id="5289372at2"/>
<feature type="transmembrane region" description="Helical" evidence="2">
    <location>
        <begin position="183"/>
        <end position="204"/>
    </location>
</feature>
<evidence type="ECO:0000259" key="3">
    <source>
        <dbReference type="SMART" id="SM00014"/>
    </source>
</evidence>
<dbReference type="AlphaFoldDB" id="A0A1G9F3A8"/>
<dbReference type="PANTHER" id="PTHR14969">
    <property type="entry name" value="SPHINGOSINE-1-PHOSPHATE PHOSPHOHYDROLASE"/>
    <property type="match status" value="1"/>
</dbReference>
<evidence type="ECO:0000313" key="4">
    <source>
        <dbReference type="EMBL" id="SDK82818.1"/>
    </source>
</evidence>
<sequence length="256" mass="27404">MTRTDPGAGGSGAQRRPRLAAASWLAEPTGKAALFLAAATAGIVTVVAAGWRPVLRMDRHVAVDLHALALEHPNLTHANRILTDWALDPWTMRLLLAAVAVWLWRRRERLLALFTAGTSAVEAGVRQVLRWAIGRERPRWERPVDSADFAALPSGHAMTAAASCVLLLWLARRAQLRSALWHTALAGAVLAVAGACFTRIFLGVHWLTDTLAGALLGAALATAAIATWHSITGPRPARAAADAKPAAPPRRKDLPR</sequence>
<dbReference type="Pfam" id="PF01569">
    <property type="entry name" value="PAP2"/>
    <property type="match status" value="1"/>
</dbReference>
<dbReference type="InterPro" id="IPR036938">
    <property type="entry name" value="PAP2/HPO_sf"/>
</dbReference>
<feature type="transmembrane region" description="Helical" evidence="2">
    <location>
        <begin position="149"/>
        <end position="171"/>
    </location>
</feature>
<feature type="compositionally biased region" description="Low complexity" evidence="1">
    <location>
        <begin position="236"/>
        <end position="245"/>
    </location>
</feature>
<dbReference type="Proteomes" id="UP000199155">
    <property type="component" value="Unassembled WGS sequence"/>
</dbReference>
<feature type="transmembrane region" description="Helical" evidence="2">
    <location>
        <begin position="32"/>
        <end position="51"/>
    </location>
</feature>
<keyword evidence="2" id="KW-0812">Transmembrane</keyword>
<evidence type="ECO:0000313" key="5">
    <source>
        <dbReference type="Proteomes" id="UP000199155"/>
    </source>
</evidence>
<evidence type="ECO:0000256" key="1">
    <source>
        <dbReference type="SAM" id="MobiDB-lite"/>
    </source>
</evidence>
<dbReference type="Gene3D" id="1.20.144.10">
    <property type="entry name" value="Phosphatidic acid phosphatase type 2/haloperoxidase"/>
    <property type="match status" value="1"/>
</dbReference>
<feature type="transmembrane region" description="Helical" evidence="2">
    <location>
        <begin position="210"/>
        <end position="228"/>
    </location>
</feature>
<proteinExistence type="predicted"/>
<organism evidence="4 5">
    <name type="scientific">Streptomyces indicus</name>
    <dbReference type="NCBI Taxonomy" id="417292"/>
    <lineage>
        <taxon>Bacteria</taxon>
        <taxon>Bacillati</taxon>
        <taxon>Actinomycetota</taxon>
        <taxon>Actinomycetes</taxon>
        <taxon>Kitasatosporales</taxon>
        <taxon>Streptomycetaceae</taxon>
        <taxon>Streptomyces</taxon>
    </lineage>
</organism>
<dbReference type="SUPFAM" id="SSF48317">
    <property type="entry name" value="Acid phosphatase/Vanadium-dependent haloperoxidase"/>
    <property type="match status" value="1"/>
</dbReference>
<feature type="domain" description="Phosphatidic acid phosphatase type 2/haloperoxidase" evidence="3">
    <location>
        <begin position="111"/>
        <end position="225"/>
    </location>
</feature>
<gene>
    <name evidence="4" type="ORF">SAMN05421806_112201</name>
</gene>
<name>A0A1G9F3A8_9ACTN</name>
<accession>A0A1G9F3A8</accession>
<protein>
    <submittedName>
        <fullName evidence="4">Undecaprenyl-diphosphatase</fullName>
    </submittedName>
</protein>
<dbReference type="STRING" id="417292.SAMN05421806_112201"/>
<dbReference type="PANTHER" id="PTHR14969:SF13">
    <property type="entry name" value="AT30094P"/>
    <property type="match status" value="1"/>
</dbReference>
<keyword evidence="2" id="KW-0472">Membrane</keyword>